<evidence type="ECO:0000313" key="2">
    <source>
        <dbReference type="EMBL" id="SCZ95967.1"/>
    </source>
</evidence>
<gene>
    <name evidence="2" type="ORF">BZ3500_MVSOF-1268-A1-R1_CHR8-1G09915</name>
</gene>
<proteinExistence type="predicted"/>
<keyword evidence="3" id="KW-1185">Reference proteome</keyword>
<dbReference type="AlphaFoldDB" id="A0A2X0KSQ6"/>
<sequence length="279" mass="29344">MASVAITATIAPISDLPLALHHPLYLAAPVVEQRRSDAQYDAAVDLLADRILAHEAEYRRTGLVHTIASRSVLAPLISTRSRGGPSINPNSAAAPGHRVGADAALARRVLCQGIPLNEQESRDRLRIALEDKQTIDSARPSLIPAEKASGISRGEESPSTKIVLAKTASAVTLLDTFSASKVASSNSALSASKARRTSTSSRPKHSGGALGGPDRDGPDTADSPIKDSRPVRRLGSQPTRDIDAASPKRAATSESRSLGRDEQVLFEGGCTQMELPDPS</sequence>
<dbReference type="EMBL" id="FMWP01000087">
    <property type="protein sequence ID" value="SCZ95967.1"/>
    <property type="molecule type" value="Genomic_DNA"/>
</dbReference>
<feature type="region of interest" description="Disordered" evidence="1">
    <location>
        <begin position="138"/>
        <end position="159"/>
    </location>
</feature>
<feature type="compositionally biased region" description="Basic and acidic residues" evidence="1">
    <location>
        <begin position="213"/>
        <end position="230"/>
    </location>
</feature>
<reference evidence="3" key="1">
    <citation type="submission" date="2016-10" db="EMBL/GenBank/DDBJ databases">
        <authorList>
            <person name="Jeantristanb JTB J.-T."/>
            <person name="Ricardo R."/>
        </authorList>
    </citation>
    <scope>NUCLEOTIDE SEQUENCE [LARGE SCALE GENOMIC DNA]</scope>
</reference>
<protein>
    <submittedName>
        <fullName evidence="2">BZ3500_MvSof-1268-A1-R1_Chr8-1g09915 protein</fullName>
    </submittedName>
</protein>
<feature type="compositionally biased region" description="Low complexity" evidence="1">
    <location>
        <begin position="184"/>
        <end position="201"/>
    </location>
</feature>
<evidence type="ECO:0000313" key="3">
    <source>
        <dbReference type="Proteomes" id="UP000249723"/>
    </source>
</evidence>
<organism evidence="2 3">
    <name type="scientific">Microbotryum saponariae</name>
    <dbReference type="NCBI Taxonomy" id="289078"/>
    <lineage>
        <taxon>Eukaryota</taxon>
        <taxon>Fungi</taxon>
        <taxon>Dikarya</taxon>
        <taxon>Basidiomycota</taxon>
        <taxon>Pucciniomycotina</taxon>
        <taxon>Microbotryomycetes</taxon>
        <taxon>Microbotryales</taxon>
        <taxon>Microbotryaceae</taxon>
        <taxon>Microbotryum</taxon>
    </lineage>
</organism>
<evidence type="ECO:0000256" key="1">
    <source>
        <dbReference type="SAM" id="MobiDB-lite"/>
    </source>
</evidence>
<accession>A0A2X0KSQ6</accession>
<feature type="region of interest" description="Disordered" evidence="1">
    <location>
        <begin position="184"/>
        <end position="279"/>
    </location>
</feature>
<name>A0A2X0KSQ6_9BASI</name>
<dbReference type="Proteomes" id="UP000249723">
    <property type="component" value="Unassembled WGS sequence"/>
</dbReference>
<dbReference type="OrthoDB" id="2537265at2759"/>